<sequence length="208" mass="24351">MKKILLVTAHSDDAEISMGGTLRKYLNQDYEVLNVIFSIPSKIEIRKNEALKAAQRFGYNVKFATFCENNNVEDIPLHDLIKEIDQLIVSYDPDIIYTHWSNDSHQDHRILSRAVRSSFRKKQVTLYEFEQINQNNNISANQFQPNIYCDISDYMSDKREMIQCFESQLQGDMGHYLDNSEYIGKWRGSQIQVPYAETFQLIFSKSIM</sequence>
<dbReference type="PANTHER" id="PTHR12993:SF30">
    <property type="entry name" value="N-ACETYL-ALPHA-D-GLUCOSAMINYL L-MALATE DEACETYLASE 1"/>
    <property type="match status" value="1"/>
</dbReference>
<dbReference type="EMBL" id="JAAROL010000002">
    <property type="protein sequence ID" value="MBC1331683.1"/>
    <property type="molecule type" value="Genomic_DNA"/>
</dbReference>
<evidence type="ECO:0000313" key="2">
    <source>
        <dbReference type="Proteomes" id="UP000532866"/>
    </source>
</evidence>
<evidence type="ECO:0000313" key="1">
    <source>
        <dbReference type="EMBL" id="MBC1331683.1"/>
    </source>
</evidence>
<dbReference type="Gene3D" id="3.40.50.10320">
    <property type="entry name" value="LmbE-like"/>
    <property type="match status" value="1"/>
</dbReference>
<dbReference type="InterPro" id="IPR003737">
    <property type="entry name" value="GlcNAc_PI_deacetylase-related"/>
</dbReference>
<accession>A0A7X0TM08</accession>
<dbReference type="SUPFAM" id="SSF102588">
    <property type="entry name" value="LmbE-like"/>
    <property type="match status" value="1"/>
</dbReference>
<proteinExistence type="predicted"/>
<reference evidence="1 2" key="1">
    <citation type="submission" date="2020-03" db="EMBL/GenBank/DDBJ databases">
        <title>Soil Listeria distribution.</title>
        <authorList>
            <person name="Liao J."/>
            <person name="Wiedmann M."/>
        </authorList>
    </citation>
    <scope>NUCLEOTIDE SEQUENCE [LARGE SCALE GENOMIC DNA]</scope>
    <source>
        <strain evidence="1 2">FSL L7-1833</strain>
    </source>
</reference>
<dbReference type="GO" id="GO:0016811">
    <property type="term" value="F:hydrolase activity, acting on carbon-nitrogen (but not peptide) bonds, in linear amides"/>
    <property type="evidence" value="ECO:0007669"/>
    <property type="project" value="TreeGrafter"/>
</dbReference>
<comment type="caution">
    <text evidence="1">The sequence shown here is derived from an EMBL/GenBank/DDBJ whole genome shotgun (WGS) entry which is preliminary data.</text>
</comment>
<organism evidence="1 2">
    <name type="scientific">Listeria booriae</name>
    <dbReference type="NCBI Taxonomy" id="1552123"/>
    <lineage>
        <taxon>Bacteria</taxon>
        <taxon>Bacillati</taxon>
        <taxon>Bacillota</taxon>
        <taxon>Bacilli</taxon>
        <taxon>Bacillales</taxon>
        <taxon>Listeriaceae</taxon>
        <taxon>Listeria</taxon>
    </lineage>
</organism>
<protein>
    <recommendedName>
        <fullName evidence="3">GlcNAc-PI de-N-acetylase</fullName>
    </recommendedName>
</protein>
<dbReference type="Proteomes" id="UP000532866">
    <property type="component" value="Unassembled WGS sequence"/>
</dbReference>
<evidence type="ECO:0008006" key="3">
    <source>
        <dbReference type="Google" id="ProtNLM"/>
    </source>
</evidence>
<dbReference type="PANTHER" id="PTHR12993">
    <property type="entry name" value="N-ACETYLGLUCOSAMINYL-PHOSPHATIDYLINOSITOL DE-N-ACETYLASE-RELATED"/>
    <property type="match status" value="1"/>
</dbReference>
<dbReference type="AlphaFoldDB" id="A0A7X0TM08"/>
<dbReference type="Pfam" id="PF02585">
    <property type="entry name" value="PIG-L"/>
    <property type="match status" value="1"/>
</dbReference>
<name>A0A7X0TM08_9LIST</name>
<dbReference type="RefSeq" id="WP_185352612.1">
    <property type="nucleotide sequence ID" value="NZ_JAARNB010000003.1"/>
</dbReference>
<dbReference type="InterPro" id="IPR024078">
    <property type="entry name" value="LmbE-like_dom_sf"/>
</dbReference>
<gene>
    <name evidence="1" type="ORF">HB759_07015</name>
</gene>